<evidence type="ECO:0000313" key="2">
    <source>
        <dbReference type="Proteomes" id="UP000270343"/>
    </source>
</evidence>
<organism evidence="1 2">
    <name type="scientific">Streptomyces klenkii</name>
    <dbReference type="NCBI Taxonomy" id="1420899"/>
    <lineage>
        <taxon>Bacteria</taxon>
        <taxon>Bacillati</taxon>
        <taxon>Actinomycetota</taxon>
        <taxon>Actinomycetes</taxon>
        <taxon>Kitasatosporales</taxon>
        <taxon>Streptomycetaceae</taxon>
        <taxon>Streptomyces</taxon>
    </lineage>
</organism>
<gene>
    <name evidence="1" type="ORF">D7231_35145</name>
</gene>
<dbReference type="AlphaFoldDB" id="A0A3B0A161"/>
<proteinExistence type="predicted"/>
<sequence>MTGLPPEVAHLIDRAEAHVLLPAEARQLRVAVAALAERPPRPAAFRPALAADRVRLRVAEHRLRAMATAWRHTPATITTANAASAILAALDNRMPTKETR</sequence>
<dbReference type="EMBL" id="RBAM01000127">
    <property type="protein sequence ID" value="RKN53336.1"/>
    <property type="molecule type" value="Genomic_DNA"/>
</dbReference>
<evidence type="ECO:0000313" key="1">
    <source>
        <dbReference type="EMBL" id="RKN53336.1"/>
    </source>
</evidence>
<comment type="caution">
    <text evidence="1">The sequence shown here is derived from an EMBL/GenBank/DDBJ whole genome shotgun (WGS) entry which is preliminary data.</text>
</comment>
<protein>
    <submittedName>
        <fullName evidence="1">Uncharacterized protein</fullName>
    </submittedName>
</protein>
<dbReference type="Proteomes" id="UP000270343">
    <property type="component" value="Unassembled WGS sequence"/>
</dbReference>
<reference evidence="1 2" key="1">
    <citation type="journal article" date="2015" name="Antonie Van Leeuwenhoek">
        <title>Streptomyces klenkii sp. nov., isolated from deep marine sediment.</title>
        <authorList>
            <person name="Veyisoglu A."/>
            <person name="Sahin N."/>
        </authorList>
    </citation>
    <scope>NUCLEOTIDE SEQUENCE [LARGE SCALE GENOMIC DNA]</scope>
    <source>
        <strain evidence="1 2">KCTC 29202</strain>
    </source>
</reference>
<keyword evidence="2" id="KW-1185">Reference proteome</keyword>
<accession>A0A3B0A161</accession>
<dbReference type="RefSeq" id="WP_120760431.1">
    <property type="nucleotide sequence ID" value="NZ_RBAM01000127.1"/>
</dbReference>
<name>A0A3B0A161_9ACTN</name>